<dbReference type="AlphaFoldDB" id="A0A0A9AR88"/>
<evidence type="ECO:0000313" key="1">
    <source>
        <dbReference type="EMBL" id="JAD54274.1"/>
    </source>
</evidence>
<reference evidence="1" key="2">
    <citation type="journal article" date="2015" name="Data Brief">
        <title>Shoot transcriptome of the giant reed, Arundo donax.</title>
        <authorList>
            <person name="Barrero R.A."/>
            <person name="Guerrero F.D."/>
            <person name="Moolhuijzen P."/>
            <person name="Goolsby J.A."/>
            <person name="Tidwell J."/>
            <person name="Bellgard S.E."/>
            <person name="Bellgard M.I."/>
        </authorList>
    </citation>
    <scope>NUCLEOTIDE SEQUENCE</scope>
    <source>
        <tissue evidence="1">Shoot tissue taken approximately 20 cm above the soil surface</tissue>
    </source>
</reference>
<accession>A0A0A9AR88</accession>
<name>A0A0A9AR88_ARUDO</name>
<protein>
    <submittedName>
        <fullName evidence="1">Uncharacterized protein</fullName>
    </submittedName>
</protein>
<proteinExistence type="predicted"/>
<organism evidence="1">
    <name type="scientific">Arundo donax</name>
    <name type="common">Giant reed</name>
    <name type="synonym">Donax arundinaceus</name>
    <dbReference type="NCBI Taxonomy" id="35708"/>
    <lineage>
        <taxon>Eukaryota</taxon>
        <taxon>Viridiplantae</taxon>
        <taxon>Streptophyta</taxon>
        <taxon>Embryophyta</taxon>
        <taxon>Tracheophyta</taxon>
        <taxon>Spermatophyta</taxon>
        <taxon>Magnoliopsida</taxon>
        <taxon>Liliopsida</taxon>
        <taxon>Poales</taxon>
        <taxon>Poaceae</taxon>
        <taxon>PACMAD clade</taxon>
        <taxon>Arundinoideae</taxon>
        <taxon>Arundineae</taxon>
        <taxon>Arundo</taxon>
    </lineage>
</organism>
<dbReference type="EMBL" id="GBRH01243621">
    <property type="protein sequence ID" value="JAD54274.1"/>
    <property type="molecule type" value="Transcribed_RNA"/>
</dbReference>
<reference evidence="1" key="1">
    <citation type="submission" date="2014-09" db="EMBL/GenBank/DDBJ databases">
        <authorList>
            <person name="Magalhaes I.L.F."/>
            <person name="Oliveira U."/>
            <person name="Santos F.R."/>
            <person name="Vidigal T.H.D.A."/>
            <person name="Brescovit A.D."/>
            <person name="Santos A.J."/>
        </authorList>
    </citation>
    <scope>NUCLEOTIDE SEQUENCE</scope>
    <source>
        <tissue evidence="1">Shoot tissue taken approximately 20 cm above the soil surface</tissue>
    </source>
</reference>
<sequence>MLMPWYSTNLPATCLSRYQGCHWVLIGRPSASMQYREPITGTLPSASPL</sequence>